<keyword evidence="5" id="KW-1185">Reference proteome</keyword>
<accession>A0AAJ5F1K4</accession>
<dbReference type="SUPFAM" id="SSF52980">
    <property type="entry name" value="Restriction endonuclease-like"/>
    <property type="match status" value="1"/>
</dbReference>
<dbReference type="Proteomes" id="UP000536909">
    <property type="component" value="Unassembled WGS sequence"/>
</dbReference>
<keyword evidence="3" id="KW-0378">Hydrolase</keyword>
<evidence type="ECO:0000259" key="1">
    <source>
        <dbReference type="Pfam" id="PF05685"/>
    </source>
</evidence>
<dbReference type="InterPro" id="IPR012296">
    <property type="entry name" value="Nuclease_put_TT1808"/>
</dbReference>
<gene>
    <name evidence="3" type="ORF">FCS05_14050</name>
    <name evidence="2" type="ORF">HNQ10_003448</name>
</gene>
<dbReference type="CDD" id="cd06260">
    <property type="entry name" value="DUF820-like"/>
    <property type="match status" value="1"/>
</dbReference>
<dbReference type="RefSeq" id="WP_129118636.1">
    <property type="nucleotide sequence ID" value="NZ_BSUI01000039.1"/>
</dbReference>
<evidence type="ECO:0000313" key="3">
    <source>
        <dbReference type="EMBL" id="TLK24671.1"/>
    </source>
</evidence>
<dbReference type="EMBL" id="JACHFV010000012">
    <property type="protein sequence ID" value="MBB5296598.1"/>
    <property type="molecule type" value="Genomic_DNA"/>
</dbReference>
<dbReference type="InterPro" id="IPR008538">
    <property type="entry name" value="Uma2"/>
</dbReference>
<dbReference type="InterPro" id="IPR011335">
    <property type="entry name" value="Restrct_endonuc-II-like"/>
</dbReference>
<dbReference type="Proteomes" id="UP000308000">
    <property type="component" value="Unassembled WGS sequence"/>
</dbReference>
<dbReference type="Gene3D" id="3.90.1570.10">
    <property type="entry name" value="tt1808, chain A"/>
    <property type="match status" value="1"/>
</dbReference>
<reference evidence="2 5" key="2">
    <citation type="submission" date="2020-08" db="EMBL/GenBank/DDBJ databases">
        <title>Genomic Encyclopedia of Type Strains, Phase IV (KMG-IV): sequencing the most valuable type-strain genomes for metagenomic binning, comparative biology and taxonomic classification.</title>
        <authorList>
            <person name="Goeker M."/>
        </authorList>
    </citation>
    <scope>NUCLEOTIDE SEQUENCE [LARGE SCALE GENOMIC DNA]</scope>
    <source>
        <strain evidence="2 5">DSM 105434</strain>
    </source>
</reference>
<proteinExistence type="predicted"/>
<dbReference type="EMBL" id="VBRC01000010">
    <property type="protein sequence ID" value="TLK24671.1"/>
    <property type="molecule type" value="Genomic_DNA"/>
</dbReference>
<keyword evidence="3" id="KW-0255">Endonuclease</keyword>
<keyword evidence="3" id="KW-0540">Nuclease</keyword>
<name>A0AAJ5F1K4_9DEIO</name>
<dbReference type="Pfam" id="PF05685">
    <property type="entry name" value="Uma2"/>
    <property type="match status" value="1"/>
</dbReference>
<comment type="caution">
    <text evidence="3">The sequence shown here is derived from an EMBL/GenBank/DDBJ whole genome shotgun (WGS) entry which is preliminary data.</text>
</comment>
<dbReference type="GO" id="GO:0004519">
    <property type="term" value="F:endonuclease activity"/>
    <property type="evidence" value="ECO:0007669"/>
    <property type="project" value="UniProtKB-KW"/>
</dbReference>
<dbReference type="PANTHER" id="PTHR36558">
    <property type="entry name" value="GLR1098 PROTEIN"/>
    <property type="match status" value="1"/>
</dbReference>
<protein>
    <submittedName>
        <fullName evidence="3">Uma2 family endonuclease</fullName>
    </submittedName>
</protein>
<evidence type="ECO:0000313" key="4">
    <source>
        <dbReference type="Proteomes" id="UP000308000"/>
    </source>
</evidence>
<evidence type="ECO:0000313" key="5">
    <source>
        <dbReference type="Proteomes" id="UP000536909"/>
    </source>
</evidence>
<organism evidence="3 4">
    <name type="scientific">Deinococcus metallilatus</name>
    <dbReference type="NCBI Taxonomy" id="1211322"/>
    <lineage>
        <taxon>Bacteria</taxon>
        <taxon>Thermotogati</taxon>
        <taxon>Deinococcota</taxon>
        <taxon>Deinococci</taxon>
        <taxon>Deinococcales</taxon>
        <taxon>Deinococcaceae</taxon>
        <taxon>Deinococcus</taxon>
    </lineage>
</organism>
<reference evidence="3 4" key="1">
    <citation type="submission" date="2019-04" db="EMBL/GenBank/DDBJ databases">
        <title>Deinococcus metalilatus MA1002 mutant No.5.</title>
        <authorList>
            <person name="Park W."/>
            <person name="Park C."/>
        </authorList>
    </citation>
    <scope>NUCLEOTIDE SEQUENCE [LARGE SCALE GENOMIC DNA]</scope>
    <source>
        <strain evidence="3 4">MA1002-m5</strain>
    </source>
</reference>
<dbReference type="PANTHER" id="PTHR36558:SF1">
    <property type="entry name" value="RESTRICTION ENDONUCLEASE DOMAIN-CONTAINING PROTEIN-RELATED"/>
    <property type="match status" value="1"/>
</dbReference>
<sequence length="186" mass="21196">MTDTAPKAMSEAEYLRTERESPYKREYVGGFVYPLHAQAGASGEHTRISMNIGGHLYPDAMRQGCRLYQSDMQLYSPGSKSYFYPDVMLVCGGEPPDRYYETSPCLLVEVLSGSTAHNDRRTKYQTYTAVPTLQTYLIVSQDERHVVEYQRTDGGWQMREHRGEGQVEVPCLGRTLTLDEMYRGVL</sequence>
<dbReference type="AlphaFoldDB" id="A0AAJ5F1K4"/>
<feature type="domain" description="Putative restriction endonuclease" evidence="1">
    <location>
        <begin position="12"/>
        <end position="176"/>
    </location>
</feature>
<evidence type="ECO:0000313" key="2">
    <source>
        <dbReference type="EMBL" id="MBB5296598.1"/>
    </source>
</evidence>